<evidence type="ECO:0000256" key="2">
    <source>
        <dbReference type="ARBA" id="ARBA00023239"/>
    </source>
</evidence>
<dbReference type="Pfam" id="PF04412">
    <property type="entry name" value="AcnX"/>
    <property type="match status" value="1"/>
</dbReference>
<feature type="domain" description="Phosphomevalonate dehydratase large subunit-like" evidence="3">
    <location>
        <begin position="1"/>
        <end position="427"/>
    </location>
</feature>
<evidence type="ECO:0000313" key="5">
    <source>
        <dbReference type="Proteomes" id="UP000650524"/>
    </source>
</evidence>
<evidence type="ECO:0000256" key="1">
    <source>
        <dbReference type="ARBA" id="ARBA00023004"/>
    </source>
</evidence>
<protein>
    <submittedName>
        <fullName evidence="4">Aconitase X catalytic domain-containing protein</fullName>
    </submittedName>
</protein>
<dbReference type="EMBL" id="JACNJD010000258">
    <property type="protein sequence ID" value="MBC8178136.1"/>
    <property type="molecule type" value="Genomic_DNA"/>
</dbReference>
<keyword evidence="1" id="KW-0408">Iron</keyword>
<dbReference type="PANTHER" id="PTHR36577">
    <property type="entry name" value="DUF521 DOMAIN PROTEIN (AFU_ORTHOLOGUE AFUA_6G00490)"/>
    <property type="match status" value="1"/>
</dbReference>
<organism evidence="4 5">
    <name type="scientific">Candidatus Desulfacyla euxinica</name>
    <dbReference type="NCBI Taxonomy" id="2841693"/>
    <lineage>
        <taxon>Bacteria</taxon>
        <taxon>Deltaproteobacteria</taxon>
        <taxon>Candidatus Desulfacyla</taxon>
    </lineage>
</organism>
<dbReference type="GO" id="GO:0016829">
    <property type="term" value="F:lyase activity"/>
    <property type="evidence" value="ECO:0007669"/>
    <property type="project" value="UniProtKB-KW"/>
</dbReference>
<dbReference type="Proteomes" id="UP000650524">
    <property type="component" value="Unassembled WGS sequence"/>
</dbReference>
<dbReference type="PANTHER" id="PTHR36577:SF3">
    <property type="entry name" value="DUF521 DOMAIN PROTEIN (AFU_ORTHOLOGUE AFUA_6G00490)"/>
    <property type="match status" value="1"/>
</dbReference>
<dbReference type="InterPro" id="IPR007506">
    <property type="entry name" value="PMDh-L-like_dom"/>
</dbReference>
<gene>
    <name evidence="4" type="ORF">H8E19_12085</name>
</gene>
<evidence type="ECO:0000259" key="3">
    <source>
        <dbReference type="Pfam" id="PF04412"/>
    </source>
</evidence>
<proteinExistence type="predicted"/>
<accession>A0A8J6N0W0</accession>
<name>A0A8J6N0W0_9DELT</name>
<reference evidence="4 5" key="1">
    <citation type="submission" date="2020-08" db="EMBL/GenBank/DDBJ databases">
        <title>Bridging the membrane lipid divide: bacteria of the FCB group superphylum have the potential to synthesize archaeal ether lipids.</title>
        <authorList>
            <person name="Villanueva L."/>
            <person name="Von Meijenfeldt F.A.B."/>
            <person name="Westbye A.B."/>
            <person name="Yadav S."/>
            <person name="Hopmans E.C."/>
            <person name="Dutilh B.E."/>
            <person name="Sinninghe Damste J.S."/>
        </authorList>
    </citation>
    <scope>NUCLEOTIDE SEQUENCE [LARGE SCALE GENOMIC DNA]</scope>
    <source>
        <strain evidence="4">NIOZ-UU27</strain>
    </source>
</reference>
<comment type="caution">
    <text evidence="4">The sequence shown here is derived from an EMBL/GenBank/DDBJ whole genome shotgun (WGS) entry which is preliminary data.</text>
</comment>
<sequence length="440" mass="49116">MRLTTYEQEMLDGQHGDAKRISMEKLVDFGVAVDAEEMVQLSNVHHGTCVLMPRSTPEYSKYELGQSPLFEQFIEMGATVTDNPNCICSTDPLFLQHDKYEEEGYPWNHRWYKMPKVIYDAVVKGYEECKRMGWVLPMSCTPHFNTVIPKMGEFVVTVESSYAAYINSILGARANRENTVTLIYAAITGVHPKYGTMLDENRSARVIFEIDDEVKENMVYSADWAAMGAAIAIKSDNRIPAILNLPKPISNEAAKLLTACTSPGMNDPMLHLVGISPESPTLEAAFGGTIPKDVEKFTITLADMKETYEKLYSAKSDKVDIVHVGCPHLTYNEIRQIAGLIEGKKVNDNVYFWAQTDTPTYYMAHHHGEAQVIEKAGGKIYHSTCFGLLPLRDWGNDLNIATNSFKGIKLFGGQGQGWIFGAIPDLINAAVTGKFVSTRW</sequence>
<keyword evidence="2" id="KW-0456">Lyase</keyword>
<dbReference type="AlphaFoldDB" id="A0A8J6N0W0"/>
<evidence type="ECO:0000313" key="4">
    <source>
        <dbReference type="EMBL" id="MBC8178136.1"/>
    </source>
</evidence>